<dbReference type="Pfam" id="PF07954">
    <property type="entry name" value="DUF1689"/>
    <property type="match status" value="1"/>
</dbReference>
<name>A0A1E5RB45_9ASCO</name>
<dbReference type="AlphaFoldDB" id="A0A1E5RB45"/>
<dbReference type="InterPro" id="IPR012470">
    <property type="entry name" value="Pup1-like"/>
</dbReference>
<feature type="compositionally biased region" description="Basic and acidic residues" evidence="1">
    <location>
        <begin position="294"/>
        <end position="308"/>
    </location>
</feature>
<keyword evidence="4" id="KW-1185">Reference proteome</keyword>
<evidence type="ECO:0000313" key="4">
    <source>
        <dbReference type="Proteomes" id="UP000095728"/>
    </source>
</evidence>
<feature type="compositionally biased region" description="Polar residues" evidence="1">
    <location>
        <begin position="261"/>
        <end position="293"/>
    </location>
</feature>
<comment type="caution">
    <text evidence="3">The sequence shown here is derived from an EMBL/GenBank/DDBJ whole genome shotgun (WGS) entry which is preliminary data.</text>
</comment>
<reference evidence="4" key="1">
    <citation type="journal article" date="2016" name="Genome Announc.">
        <title>Genome sequences of three species of Hanseniaspora isolated from spontaneous wine fermentations.</title>
        <authorList>
            <person name="Sternes P.R."/>
            <person name="Lee D."/>
            <person name="Kutyna D.R."/>
            <person name="Borneman A.R."/>
        </authorList>
    </citation>
    <scope>NUCLEOTIDE SEQUENCE [LARGE SCALE GENOMIC DNA]</scope>
    <source>
        <strain evidence="4">AWRI3579</strain>
    </source>
</reference>
<dbReference type="FunCoup" id="A0A1E5RB45">
    <property type="interactions" value="64"/>
</dbReference>
<accession>A0A1E5RB45</accession>
<keyword evidence="2" id="KW-0472">Membrane</keyword>
<dbReference type="OrthoDB" id="4036490at2759"/>
<proteinExistence type="predicted"/>
<feature type="region of interest" description="Disordered" evidence="1">
    <location>
        <begin position="1"/>
        <end position="25"/>
    </location>
</feature>
<feature type="region of interest" description="Disordered" evidence="1">
    <location>
        <begin position="209"/>
        <end position="332"/>
    </location>
</feature>
<evidence type="ECO:0000313" key="3">
    <source>
        <dbReference type="EMBL" id="OEJ84112.1"/>
    </source>
</evidence>
<sequence>MSSSDFPGNSNQGGNPPNPNNLVRLNDNTMASVGMSATGGEAIEPEDVRNPWLKEAYSAAIEFYENDKNLTKKDRQELSASFLGIARAQLYTGWSFFTIVFGTPFAVKYYKTKSVKGIAVPRNFIMGIAAMIFGTITGGKIAYTSAIDRLKNSTYEENIGDKSFRQYQILKLISPGESPKWAMYYKNTSLNPQRAVQDPRTLLHKVQNKLDQRGGQPPVSTFITQRDPLNLYSGPEFDQYKQDQKHNDYPSSLPSADSAPTLGSSYASSIEQPSQRSDSNLLNVKLDNPSSSIQKDHLGENDPDKDDPFFQENAESNSSGSAWDKIRRGKDS</sequence>
<gene>
    <name evidence="3" type="ORF">AWRI3579_g2931</name>
</gene>
<dbReference type="EMBL" id="LPNM01000008">
    <property type="protein sequence ID" value="OEJ84112.1"/>
    <property type="molecule type" value="Genomic_DNA"/>
</dbReference>
<dbReference type="Proteomes" id="UP000095728">
    <property type="component" value="Unassembled WGS sequence"/>
</dbReference>
<keyword evidence="2" id="KW-0812">Transmembrane</keyword>
<evidence type="ECO:0000256" key="1">
    <source>
        <dbReference type="SAM" id="MobiDB-lite"/>
    </source>
</evidence>
<dbReference type="InParanoid" id="A0A1E5RB45"/>
<organism evidence="3 4">
    <name type="scientific">Hanseniaspora osmophila</name>
    <dbReference type="NCBI Taxonomy" id="56408"/>
    <lineage>
        <taxon>Eukaryota</taxon>
        <taxon>Fungi</taxon>
        <taxon>Dikarya</taxon>
        <taxon>Ascomycota</taxon>
        <taxon>Saccharomycotina</taxon>
        <taxon>Saccharomycetes</taxon>
        <taxon>Saccharomycodales</taxon>
        <taxon>Saccharomycodaceae</taxon>
        <taxon>Hanseniaspora</taxon>
    </lineage>
</organism>
<protein>
    <submittedName>
        <fullName evidence="3">Uncharacterized protein</fullName>
    </submittedName>
</protein>
<keyword evidence="2" id="KW-1133">Transmembrane helix</keyword>
<feature type="transmembrane region" description="Helical" evidence="2">
    <location>
        <begin position="91"/>
        <end position="111"/>
    </location>
</feature>
<evidence type="ECO:0000256" key="2">
    <source>
        <dbReference type="SAM" id="Phobius"/>
    </source>
</evidence>
<feature type="compositionally biased region" description="Basic and acidic residues" evidence="1">
    <location>
        <begin position="238"/>
        <end position="248"/>
    </location>
</feature>
<feature type="transmembrane region" description="Helical" evidence="2">
    <location>
        <begin position="123"/>
        <end position="143"/>
    </location>
</feature>